<reference evidence="4" key="1">
    <citation type="journal article" date="2019" name="Int. J. Syst. Evol. Microbiol.">
        <title>The Global Catalogue of Microorganisms (GCM) 10K type strain sequencing project: providing services to taxonomists for standard genome sequencing and annotation.</title>
        <authorList>
            <consortium name="The Broad Institute Genomics Platform"/>
            <consortium name="The Broad Institute Genome Sequencing Center for Infectious Disease"/>
            <person name="Wu L."/>
            <person name="Ma J."/>
        </authorList>
    </citation>
    <scope>NUCLEOTIDE SEQUENCE [LARGE SCALE GENOMIC DNA]</scope>
    <source>
        <strain evidence="4">JCM 18127</strain>
    </source>
</reference>
<evidence type="ECO:0000313" key="3">
    <source>
        <dbReference type="EMBL" id="GAA4689950.1"/>
    </source>
</evidence>
<dbReference type="PANTHER" id="PTHR33371:SF16">
    <property type="entry name" value="MCE-FAMILY PROTEIN MCE3F"/>
    <property type="match status" value="1"/>
</dbReference>
<evidence type="ECO:0000259" key="1">
    <source>
        <dbReference type="Pfam" id="PF02470"/>
    </source>
</evidence>
<keyword evidence="4" id="KW-1185">Reference proteome</keyword>
<dbReference type="NCBIfam" id="TIGR00996">
    <property type="entry name" value="Mtu_fam_mce"/>
    <property type="match status" value="1"/>
</dbReference>
<sequence length="418" mass="45042">MSAGMRTRLVAFVVLSAVGIVYVAASYLGIVDRVLGRGITVEATLPTSGGLFEGSAVTYRGVSIGEVSRMRATDEGVTLTLQLEDGTELPVDSPMFVHNLSAVGEQYLDFEPADDQGPYAENGTVLTGSAESLPVDEADLLVELDAFVGSVDKEALRTTVSELGQLFDDTGRPLQQLLDNGGQFVDAAAENEPFTRALLQRLRIVLGTQADTKAELRSFSRDLRLVTRTLRESDQDLRTVLEQTPGAAREVQALLEDLEPTLPILLGNAISVQQVVTAHLRGVEQLLVSFPRLIGSGFTGTTPDGFGHVNLQFDQTKPCTEGYLPPSEWRQGNELDDAPIFPARCTRLDTNYRGFNYAPGQPSNPNPGRASLGYYDPRTGQVPGVVDAQGKPVRLGSPPSSILGEDAWKWMLIGPAVQ</sequence>
<comment type="caution">
    <text evidence="3">The sequence shown here is derived from an EMBL/GenBank/DDBJ whole genome shotgun (WGS) entry which is preliminary data.</text>
</comment>
<feature type="domain" description="Mce/MlaD" evidence="1">
    <location>
        <begin position="38"/>
        <end position="112"/>
    </location>
</feature>
<accession>A0ABP8WHP6</accession>
<protein>
    <submittedName>
        <fullName evidence="3">MlaD family protein</fullName>
    </submittedName>
</protein>
<dbReference type="EMBL" id="BAABIM010000003">
    <property type="protein sequence ID" value="GAA4689950.1"/>
    <property type="molecule type" value="Genomic_DNA"/>
</dbReference>
<evidence type="ECO:0000259" key="2">
    <source>
        <dbReference type="Pfam" id="PF11887"/>
    </source>
</evidence>
<dbReference type="PANTHER" id="PTHR33371">
    <property type="entry name" value="INTERMEMBRANE PHOSPHOLIPID TRANSPORT SYSTEM BINDING PROTEIN MLAD-RELATED"/>
    <property type="match status" value="1"/>
</dbReference>
<dbReference type="Pfam" id="PF02470">
    <property type="entry name" value="MlaD"/>
    <property type="match status" value="1"/>
</dbReference>
<dbReference type="InterPro" id="IPR005693">
    <property type="entry name" value="Mce"/>
</dbReference>
<dbReference type="InterPro" id="IPR003399">
    <property type="entry name" value="Mce/MlaD"/>
</dbReference>
<dbReference type="InterPro" id="IPR024516">
    <property type="entry name" value="Mce_C"/>
</dbReference>
<gene>
    <name evidence="3" type="ORF">GCM10023226_29810</name>
</gene>
<dbReference type="Pfam" id="PF11887">
    <property type="entry name" value="Mce4_CUP1"/>
    <property type="match status" value="1"/>
</dbReference>
<dbReference type="InterPro" id="IPR052336">
    <property type="entry name" value="MlaD_Phospholipid_Transporter"/>
</dbReference>
<feature type="domain" description="Mammalian cell entry C-terminal" evidence="2">
    <location>
        <begin position="122"/>
        <end position="262"/>
    </location>
</feature>
<name>A0ABP8WHP6_9ACTN</name>
<dbReference type="Proteomes" id="UP001500621">
    <property type="component" value="Unassembled WGS sequence"/>
</dbReference>
<evidence type="ECO:0000313" key="4">
    <source>
        <dbReference type="Proteomes" id="UP001500621"/>
    </source>
</evidence>
<organism evidence="3 4">
    <name type="scientific">Nocardioides nanhaiensis</name>
    <dbReference type="NCBI Taxonomy" id="1476871"/>
    <lineage>
        <taxon>Bacteria</taxon>
        <taxon>Bacillati</taxon>
        <taxon>Actinomycetota</taxon>
        <taxon>Actinomycetes</taxon>
        <taxon>Propionibacteriales</taxon>
        <taxon>Nocardioidaceae</taxon>
        <taxon>Nocardioides</taxon>
    </lineage>
</organism>
<proteinExistence type="predicted"/>